<reference evidence="3 4" key="1">
    <citation type="submission" date="2016-11" db="EMBL/GenBank/DDBJ databases">
        <authorList>
            <person name="Jaros S."/>
            <person name="Januszkiewicz K."/>
            <person name="Wedrychowicz H."/>
        </authorList>
    </citation>
    <scope>NUCLEOTIDE SEQUENCE [LARGE SCALE GENOMIC DNA]</scope>
    <source>
        <strain evidence="3 4">DSM 21074</strain>
    </source>
</reference>
<feature type="region of interest" description="Disordered" evidence="1">
    <location>
        <begin position="136"/>
        <end position="199"/>
    </location>
</feature>
<dbReference type="OrthoDB" id="849204at2"/>
<dbReference type="Proteomes" id="UP000184418">
    <property type="component" value="Unassembled WGS sequence"/>
</dbReference>
<keyword evidence="2" id="KW-0812">Transmembrane</keyword>
<accession>A0A1M6JX47</accession>
<feature type="compositionally biased region" description="Polar residues" evidence="1">
    <location>
        <begin position="91"/>
        <end position="117"/>
    </location>
</feature>
<keyword evidence="2" id="KW-0472">Membrane</keyword>
<dbReference type="AlphaFoldDB" id="A0A1M6JX47"/>
<sequence length="301" mass="31673">MQPEDIDKLFRDQLREHAPAPPAYLWNQLEAELQPAKKRPAMWLYAAAAVVALLLVAGGGWLWQRPGTGTLEGTVATSSTSAPTAKDPRTTTEAPISEKSSVAQATPTIKAPSNPTEANRAEKMVAAATPEALATTQRPAAHRAAVVPGQPGETRAATGRQQVARATAVPRPRRSAAAEKQLLPETSQALATTAQPERPVVAEKVPAALPKPPAPAVATTTPAPTGTIEIEVRRGSAGQAVALATAADAPESVDEQQHRLVGRLLRKAGNAALREVREKVEVPVLTVNVLNHSLSTKDIQL</sequence>
<dbReference type="EMBL" id="FQYN01000007">
    <property type="protein sequence ID" value="SHJ51211.1"/>
    <property type="molecule type" value="Genomic_DNA"/>
</dbReference>
<protein>
    <submittedName>
        <fullName evidence="3">Uncharacterized protein</fullName>
    </submittedName>
</protein>
<feature type="compositionally biased region" description="Polar residues" evidence="1">
    <location>
        <begin position="184"/>
        <end position="195"/>
    </location>
</feature>
<name>A0A1M6JX47_9BACT</name>
<proteinExistence type="predicted"/>
<feature type="compositionally biased region" description="Low complexity" evidence="1">
    <location>
        <begin position="76"/>
        <end position="85"/>
    </location>
</feature>
<organism evidence="3 4">
    <name type="scientific">Hymenobacter daecheongensis DSM 21074</name>
    <dbReference type="NCBI Taxonomy" id="1121955"/>
    <lineage>
        <taxon>Bacteria</taxon>
        <taxon>Pseudomonadati</taxon>
        <taxon>Bacteroidota</taxon>
        <taxon>Cytophagia</taxon>
        <taxon>Cytophagales</taxon>
        <taxon>Hymenobacteraceae</taxon>
        <taxon>Hymenobacter</taxon>
    </lineage>
</organism>
<dbReference type="RefSeq" id="WP_073111217.1">
    <property type="nucleotide sequence ID" value="NZ_FQYN01000007.1"/>
</dbReference>
<feature type="transmembrane region" description="Helical" evidence="2">
    <location>
        <begin position="43"/>
        <end position="63"/>
    </location>
</feature>
<evidence type="ECO:0000313" key="4">
    <source>
        <dbReference type="Proteomes" id="UP000184418"/>
    </source>
</evidence>
<keyword evidence="4" id="KW-1185">Reference proteome</keyword>
<evidence type="ECO:0000313" key="3">
    <source>
        <dbReference type="EMBL" id="SHJ51211.1"/>
    </source>
</evidence>
<dbReference type="STRING" id="1121955.SAMN02745146_3300"/>
<gene>
    <name evidence="3" type="ORF">SAMN02745146_3300</name>
</gene>
<evidence type="ECO:0000256" key="2">
    <source>
        <dbReference type="SAM" id="Phobius"/>
    </source>
</evidence>
<evidence type="ECO:0000256" key="1">
    <source>
        <dbReference type="SAM" id="MobiDB-lite"/>
    </source>
</evidence>
<feature type="region of interest" description="Disordered" evidence="1">
    <location>
        <begin position="73"/>
        <end position="118"/>
    </location>
</feature>
<keyword evidence="2" id="KW-1133">Transmembrane helix</keyword>